<evidence type="ECO:0000313" key="2">
    <source>
        <dbReference type="EMBL" id="EEF31683.1"/>
    </source>
</evidence>
<keyword evidence="3" id="KW-1185">Reference proteome</keyword>
<name>B9SXG9_RICCO</name>
<dbReference type="AlphaFoldDB" id="B9SXG9"/>
<dbReference type="InParanoid" id="B9SXG9"/>
<accession>B9SXG9</accession>
<evidence type="ECO:0000313" key="3">
    <source>
        <dbReference type="Proteomes" id="UP000008311"/>
    </source>
</evidence>
<dbReference type="Proteomes" id="UP000008311">
    <property type="component" value="Unassembled WGS sequence"/>
</dbReference>
<sequence>MPLWSSLNWYLNGSGCENGSRSQQRKYWSSRKGDGGEEVSGESDKEFGYQFVSLKVANVETDIKNI</sequence>
<evidence type="ECO:0000256" key="1">
    <source>
        <dbReference type="SAM" id="MobiDB-lite"/>
    </source>
</evidence>
<protein>
    <submittedName>
        <fullName evidence="2">Uncharacterized protein</fullName>
    </submittedName>
</protein>
<reference evidence="3" key="1">
    <citation type="journal article" date="2010" name="Nat. Biotechnol.">
        <title>Draft genome sequence of the oilseed species Ricinus communis.</title>
        <authorList>
            <person name="Chan A.P."/>
            <person name="Crabtree J."/>
            <person name="Zhao Q."/>
            <person name="Lorenzi H."/>
            <person name="Orvis J."/>
            <person name="Puiu D."/>
            <person name="Melake-Berhan A."/>
            <person name="Jones K.M."/>
            <person name="Redman J."/>
            <person name="Chen G."/>
            <person name="Cahoon E.B."/>
            <person name="Gedil M."/>
            <person name="Stanke M."/>
            <person name="Haas B.J."/>
            <person name="Wortman J.R."/>
            <person name="Fraser-Liggett C.M."/>
            <person name="Ravel J."/>
            <person name="Rabinowicz P.D."/>
        </authorList>
    </citation>
    <scope>NUCLEOTIDE SEQUENCE [LARGE SCALE GENOMIC DNA]</scope>
    <source>
        <strain evidence="3">cv. Hale</strain>
    </source>
</reference>
<gene>
    <name evidence="2" type="ORF">RCOM_0069810</name>
</gene>
<proteinExistence type="predicted"/>
<organism evidence="2 3">
    <name type="scientific">Ricinus communis</name>
    <name type="common">Castor bean</name>
    <dbReference type="NCBI Taxonomy" id="3988"/>
    <lineage>
        <taxon>Eukaryota</taxon>
        <taxon>Viridiplantae</taxon>
        <taxon>Streptophyta</taxon>
        <taxon>Embryophyta</taxon>
        <taxon>Tracheophyta</taxon>
        <taxon>Spermatophyta</taxon>
        <taxon>Magnoliopsida</taxon>
        <taxon>eudicotyledons</taxon>
        <taxon>Gunneridae</taxon>
        <taxon>Pentapetalae</taxon>
        <taxon>rosids</taxon>
        <taxon>fabids</taxon>
        <taxon>Malpighiales</taxon>
        <taxon>Euphorbiaceae</taxon>
        <taxon>Acalyphoideae</taxon>
        <taxon>Acalypheae</taxon>
        <taxon>Ricinus</taxon>
    </lineage>
</organism>
<feature type="region of interest" description="Disordered" evidence="1">
    <location>
        <begin position="16"/>
        <end position="43"/>
    </location>
</feature>
<feature type="compositionally biased region" description="Polar residues" evidence="1">
    <location>
        <begin position="16"/>
        <end position="27"/>
    </location>
</feature>
<dbReference type="EMBL" id="EQ974225">
    <property type="protein sequence ID" value="EEF31683.1"/>
    <property type="molecule type" value="Genomic_DNA"/>
</dbReference>